<keyword evidence="2" id="KW-1185">Reference proteome</keyword>
<evidence type="ECO:0000313" key="2">
    <source>
        <dbReference type="Proteomes" id="UP000772434"/>
    </source>
</evidence>
<evidence type="ECO:0000313" key="1">
    <source>
        <dbReference type="EMBL" id="KAF9074277.1"/>
    </source>
</evidence>
<dbReference type="Proteomes" id="UP000772434">
    <property type="component" value="Unassembled WGS sequence"/>
</dbReference>
<accession>A0A9P5Q558</accession>
<comment type="caution">
    <text evidence="1">The sequence shown here is derived from an EMBL/GenBank/DDBJ whole genome shotgun (WGS) entry which is preliminary data.</text>
</comment>
<gene>
    <name evidence="1" type="ORF">BDP27DRAFT_1416575</name>
</gene>
<protein>
    <submittedName>
        <fullName evidence="1">Uncharacterized protein</fullName>
    </submittedName>
</protein>
<dbReference type="OrthoDB" id="3141919at2759"/>
<name>A0A9P5Q558_9AGAR</name>
<dbReference type="EMBL" id="JADNRY010000014">
    <property type="protein sequence ID" value="KAF9074277.1"/>
    <property type="molecule type" value="Genomic_DNA"/>
</dbReference>
<sequence>MSSGGGHTCLRSSQKPSASLPPTILCLCIYKCNVAVYTHKIEQIHSMADVQQAYATSEPPPTTSDYLSILEGELSEFERFSGDEKAQWLIDVAHGLCDPLERRGELWIWDDSDHHRSVGGQDSLEAKVYEYHVDFTVSITKISPRNRKAMRIITGSPTKAETEGDGRCWVTGMPNIVNVMNHHVCPKRMGDEQGTFIYNRYVGSPIPAHLSPFDTCFRISLCITFSAFFDSSPNISAPPQGQIQYHVHDFTTHNLDKVGYNAVPAVLPRLHGIPATPPDHASLPPGLLFWHYLQCVIRKFGDQLFTDSANVEEPMPMEDDSENEDQIDGGFWPSAILDLGSMYKEQLEEKYKKYENTAQNSRWLNYTWLVKGTRVDDIDNAEPNAVGVISFRGRLNFGRSQVDSDQKKQAALMPTGIGLRLCNFT</sequence>
<proteinExistence type="predicted"/>
<dbReference type="AlphaFoldDB" id="A0A9P5Q558"/>
<reference evidence="1" key="1">
    <citation type="submission" date="2020-11" db="EMBL/GenBank/DDBJ databases">
        <authorList>
            <consortium name="DOE Joint Genome Institute"/>
            <person name="Ahrendt S."/>
            <person name="Riley R."/>
            <person name="Andreopoulos W."/>
            <person name="Labutti K."/>
            <person name="Pangilinan J."/>
            <person name="Ruiz-Duenas F.J."/>
            <person name="Barrasa J.M."/>
            <person name="Sanchez-Garcia M."/>
            <person name="Camarero S."/>
            <person name="Miyauchi S."/>
            <person name="Serrano A."/>
            <person name="Linde D."/>
            <person name="Babiker R."/>
            <person name="Drula E."/>
            <person name="Ayuso-Fernandez I."/>
            <person name="Pacheco R."/>
            <person name="Padilla G."/>
            <person name="Ferreira P."/>
            <person name="Barriuso J."/>
            <person name="Kellner H."/>
            <person name="Castanera R."/>
            <person name="Alfaro M."/>
            <person name="Ramirez L."/>
            <person name="Pisabarro A.G."/>
            <person name="Kuo A."/>
            <person name="Tritt A."/>
            <person name="Lipzen A."/>
            <person name="He G."/>
            <person name="Yan M."/>
            <person name="Ng V."/>
            <person name="Cullen D."/>
            <person name="Martin F."/>
            <person name="Rosso M.-N."/>
            <person name="Henrissat B."/>
            <person name="Hibbett D."/>
            <person name="Martinez A.T."/>
            <person name="Grigoriev I.V."/>
        </authorList>
    </citation>
    <scope>NUCLEOTIDE SEQUENCE</scope>
    <source>
        <strain evidence="1">AH 40177</strain>
    </source>
</reference>
<organism evidence="1 2">
    <name type="scientific">Rhodocollybia butyracea</name>
    <dbReference type="NCBI Taxonomy" id="206335"/>
    <lineage>
        <taxon>Eukaryota</taxon>
        <taxon>Fungi</taxon>
        <taxon>Dikarya</taxon>
        <taxon>Basidiomycota</taxon>
        <taxon>Agaricomycotina</taxon>
        <taxon>Agaricomycetes</taxon>
        <taxon>Agaricomycetidae</taxon>
        <taxon>Agaricales</taxon>
        <taxon>Marasmiineae</taxon>
        <taxon>Omphalotaceae</taxon>
        <taxon>Rhodocollybia</taxon>
    </lineage>
</organism>